<dbReference type="Pfam" id="PF13585">
    <property type="entry name" value="CHU_C"/>
    <property type="match status" value="1"/>
</dbReference>
<name>A0A9Q5GSQ0_9BACT</name>
<reference evidence="1" key="1">
    <citation type="submission" date="2020-05" db="EMBL/GenBank/DDBJ databases">
        <title>Chitinophaga laudate sp. nov., isolated from a tropical peat swamp.</title>
        <authorList>
            <person name="Goh C.B.S."/>
            <person name="Lee M.S."/>
            <person name="Parimannan S."/>
            <person name="Pasbakhsh P."/>
            <person name="Yule C.M."/>
            <person name="Rajandas H."/>
            <person name="Loke S."/>
            <person name="Croft L."/>
            <person name="Tan J.B.L."/>
        </authorList>
    </citation>
    <scope>NUCLEOTIDE SEQUENCE</scope>
    <source>
        <strain evidence="1">Mgbs1</strain>
    </source>
</reference>
<dbReference type="InterPro" id="IPR026341">
    <property type="entry name" value="T9SS_type_B"/>
</dbReference>
<proteinExistence type="predicted"/>
<dbReference type="OrthoDB" id="9805017at2"/>
<protein>
    <submittedName>
        <fullName evidence="1">Gliding motility-associated C-terminal domain-containing protein</fullName>
    </submittedName>
</protein>
<organism evidence="1 2">
    <name type="scientific">Chitinophaga solisilvae</name>
    <dbReference type="NCBI Taxonomy" id="1233460"/>
    <lineage>
        <taxon>Bacteria</taxon>
        <taxon>Pseudomonadati</taxon>
        <taxon>Bacteroidota</taxon>
        <taxon>Chitinophagia</taxon>
        <taxon>Chitinophagales</taxon>
        <taxon>Chitinophagaceae</taxon>
        <taxon>Chitinophaga</taxon>
    </lineage>
</organism>
<accession>A0A9Q5GSQ0</accession>
<dbReference type="AlphaFoldDB" id="A0A9Q5GSQ0"/>
<keyword evidence="2" id="KW-1185">Reference proteome</keyword>
<dbReference type="EMBL" id="RIAR02000001">
    <property type="protein sequence ID" value="NSL87636.1"/>
    <property type="molecule type" value="Genomic_DNA"/>
</dbReference>
<dbReference type="Proteomes" id="UP000281028">
    <property type="component" value="Unassembled WGS sequence"/>
</dbReference>
<evidence type="ECO:0000313" key="2">
    <source>
        <dbReference type="Proteomes" id="UP000281028"/>
    </source>
</evidence>
<comment type="caution">
    <text evidence="1">The sequence shown here is derived from an EMBL/GenBank/DDBJ whole genome shotgun (WGS) entry which is preliminary data.</text>
</comment>
<dbReference type="NCBIfam" id="TIGR04131">
    <property type="entry name" value="Bac_Flav_CTERM"/>
    <property type="match status" value="1"/>
</dbReference>
<gene>
    <name evidence="1" type="ORF">ECE50_012385</name>
</gene>
<evidence type="ECO:0000313" key="1">
    <source>
        <dbReference type="EMBL" id="NSL87636.1"/>
    </source>
</evidence>
<sequence length="543" mass="59388">MAGAITIASAQTVVNKGTLHITGNTIVYFGDDFLNEGSYYNDGQTTFKKNMQNNGNIAVTDTGATYFNGNTLQKITGSVPASFYKAFMNNTTTGIAYETDHEMGIRHEMHFMNGIVKTTGQGKVLFFNGARPVKPSDYSHVSGSVAKKGNEAFLFPIGNDQYYRPAGISAPLQEDEIISASYHLRDNNTPRYDPRLTDDKTGKVNTREYWILTRDAGNTPVAVTLTWDKDKTGTVVAALPALLTARWNGQRWENAGAANVNGTSTQGSIASNPAGNLGPFTFSELLRKAIIGLAQIASEPLPQPDQTYSVTFTLILRNMGDLPLDSVMLTHNIANTFPFPMKFKRSGIITTGGELVPNEGFDGNADIALLKELSKLAPNQQDTVTFKVSIAPEGRYGTFYSSAQVAGKNGDLIVKDLSNNGEIMPPGNNGDPTAYNEPTPVTLKMLKIKIPEGISPNGDGKNDRLVIDGLEPNDQVDMKIFNRWGDAVYENPDYRNSWDGRANRGLRIGDQLPDGTYYYVITIKDKTQPGKIQRFVGFLTLMR</sequence>